<evidence type="ECO:0000256" key="5">
    <source>
        <dbReference type="ARBA" id="ARBA00022884"/>
    </source>
</evidence>
<keyword evidence="8" id="KW-1185">Reference proteome</keyword>
<dbReference type="Gene3D" id="2.40.50.140">
    <property type="entry name" value="Nucleic acid-binding proteins"/>
    <property type="match status" value="1"/>
</dbReference>
<reference evidence="7 8" key="1">
    <citation type="submission" date="2024-11" db="EMBL/GenBank/DDBJ databases">
        <title>Draft genome sequences of two bacteria associated to sugarcane roots in Colombia.</title>
        <authorList>
            <person name="Pardo-Diaz S."/>
            <person name="Masmela-Mendoza J."/>
            <person name="Delgadillo-Duran P."/>
            <person name="Bautista E.J."/>
            <person name="Rojas-Tapias D.F."/>
        </authorList>
    </citation>
    <scope>NUCLEOTIDE SEQUENCE [LARGE SCALE GENOMIC DNA]</scope>
    <source>
        <strain evidence="7 8">Ap18</strain>
    </source>
</reference>
<dbReference type="InterPro" id="IPR004659">
    <property type="entry name" value="RNase_E/G"/>
</dbReference>
<accession>A0ABW8VGC0</accession>
<keyword evidence="4" id="KW-0460">Magnesium</keyword>
<proteinExistence type="predicted"/>
<name>A0ABW8VGC0_9PROT</name>
<dbReference type="CDD" id="cd04453">
    <property type="entry name" value="S1_RNase_E"/>
    <property type="match status" value="1"/>
</dbReference>
<organism evidence="7 8">
    <name type="scientific">Azospirillum argentinense</name>
    <dbReference type="NCBI Taxonomy" id="2970906"/>
    <lineage>
        <taxon>Bacteria</taxon>
        <taxon>Pseudomonadati</taxon>
        <taxon>Pseudomonadota</taxon>
        <taxon>Alphaproteobacteria</taxon>
        <taxon>Rhodospirillales</taxon>
        <taxon>Azospirillaceae</taxon>
        <taxon>Azospirillum</taxon>
    </lineage>
</organism>
<dbReference type="SMART" id="SM00316">
    <property type="entry name" value="S1"/>
    <property type="match status" value="1"/>
</dbReference>
<dbReference type="PROSITE" id="PS50126">
    <property type="entry name" value="S1"/>
    <property type="match status" value="1"/>
</dbReference>
<dbReference type="InterPro" id="IPR019307">
    <property type="entry name" value="RNA-bd_AU-1/RNase_E/G"/>
</dbReference>
<keyword evidence="3" id="KW-0378">Hydrolase</keyword>
<dbReference type="RefSeq" id="WP_407825607.1">
    <property type="nucleotide sequence ID" value="NZ_JBJLSN010000066.1"/>
</dbReference>
<keyword evidence="2" id="KW-0479">Metal-binding</keyword>
<dbReference type="InterPro" id="IPR003029">
    <property type="entry name" value="S1_domain"/>
</dbReference>
<dbReference type="Pfam" id="PF10150">
    <property type="entry name" value="RNase_E_G"/>
    <property type="match status" value="1"/>
</dbReference>
<evidence type="ECO:0000313" key="8">
    <source>
        <dbReference type="Proteomes" id="UP001628281"/>
    </source>
</evidence>
<dbReference type="InterPro" id="IPR012340">
    <property type="entry name" value="NA-bd_OB-fold"/>
</dbReference>
<comment type="caution">
    <text evidence="7">The sequence shown here is derived from an EMBL/GenBank/DDBJ whole genome shotgun (WGS) entry which is preliminary data.</text>
</comment>
<feature type="domain" description="S1 motif" evidence="6">
    <location>
        <begin position="46"/>
        <end position="123"/>
    </location>
</feature>
<evidence type="ECO:0000259" key="6">
    <source>
        <dbReference type="PROSITE" id="PS50126"/>
    </source>
</evidence>
<evidence type="ECO:0000256" key="3">
    <source>
        <dbReference type="ARBA" id="ARBA00022801"/>
    </source>
</evidence>
<sequence>MSGPAGGTGSDILIDRDGPLTRAAVLTGGRLTDLYIDHAERPSLLGHVFLGRVERIATGLDGAFVDLGTGKSGLLSALDARGPKGRPKAKGERIGNLLRTGQTVLVQVKADATGAKGPSLTMDITLPGRFLVHAPLGRDVAVSKRLGSGPERTELARRIQDIAPGAGWIVRAGAATAPDGLLAAESDALHLAWRSIRDAAERGGGPSLLLTGPDAPRRALIEHGATAPSRIIVDDVALARDLADWCADRAPDLEERVEPFDARLLAAPCPDRTGGGRQRLFDLRDLDAEIETLLGTRVPLSGGGSLVIERTEAMTVVDVNAGERGNPLDVNLEAAAEIARQLRLRNAGGIVVVDFVNMRNRGDAERLLNALSRAVEDDPAQTQVYGLSKLGLVEMTRARRGTALAELLGTVRLDPNRTGAAED</sequence>
<dbReference type="Proteomes" id="UP001628281">
    <property type="component" value="Unassembled WGS sequence"/>
</dbReference>
<dbReference type="PANTHER" id="PTHR30001:SF0">
    <property type="entry name" value="RIBONUCLEASE G"/>
    <property type="match status" value="1"/>
</dbReference>
<evidence type="ECO:0000313" key="7">
    <source>
        <dbReference type="EMBL" id="MFL7905089.1"/>
    </source>
</evidence>
<gene>
    <name evidence="7" type="ORF">ACJ41P_28430</name>
</gene>
<comment type="cofactor">
    <cofactor evidence="1">
        <name>Mg(2+)</name>
        <dbReference type="ChEBI" id="CHEBI:18420"/>
    </cofactor>
</comment>
<evidence type="ECO:0000256" key="4">
    <source>
        <dbReference type="ARBA" id="ARBA00022842"/>
    </source>
</evidence>
<protein>
    <submittedName>
        <fullName evidence="7">Ribonuclease E/G</fullName>
    </submittedName>
</protein>
<keyword evidence="5" id="KW-0694">RNA-binding</keyword>
<dbReference type="SUPFAM" id="SSF50249">
    <property type="entry name" value="Nucleic acid-binding proteins"/>
    <property type="match status" value="1"/>
</dbReference>
<evidence type="ECO:0000256" key="2">
    <source>
        <dbReference type="ARBA" id="ARBA00022723"/>
    </source>
</evidence>
<evidence type="ECO:0000256" key="1">
    <source>
        <dbReference type="ARBA" id="ARBA00001946"/>
    </source>
</evidence>
<dbReference type="EMBL" id="JBJLSN010000066">
    <property type="protein sequence ID" value="MFL7905089.1"/>
    <property type="molecule type" value="Genomic_DNA"/>
</dbReference>
<dbReference type="PANTHER" id="PTHR30001">
    <property type="entry name" value="RIBONUCLEASE"/>
    <property type="match status" value="1"/>
</dbReference>